<dbReference type="InterPro" id="IPR004606">
    <property type="entry name" value="Mop_domain"/>
</dbReference>
<dbReference type="InterPro" id="IPR041657">
    <property type="entry name" value="HTH_17"/>
</dbReference>
<keyword evidence="4" id="KW-0238">DNA-binding</keyword>
<dbReference type="NCBIfam" id="TIGR01764">
    <property type="entry name" value="excise"/>
    <property type="match status" value="1"/>
</dbReference>
<name>A0ABS1TFC0_9CLOT</name>
<feature type="domain" description="Mop" evidence="3">
    <location>
        <begin position="109"/>
        <end position="173"/>
    </location>
</feature>
<comment type="caution">
    <text evidence="4">The sequence shown here is derived from an EMBL/GenBank/DDBJ whole genome shotgun (WGS) entry which is preliminary data.</text>
</comment>
<organism evidence="4 5">
    <name type="scientific">Clostridium rhizosphaerae</name>
    <dbReference type="NCBI Taxonomy" id="2803861"/>
    <lineage>
        <taxon>Bacteria</taxon>
        <taxon>Bacillati</taxon>
        <taxon>Bacillota</taxon>
        <taxon>Clostridia</taxon>
        <taxon>Eubacteriales</taxon>
        <taxon>Clostridiaceae</taxon>
        <taxon>Clostridium</taxon>
    </lineage>
</organism>
<reference evidence="4 5" key="1">
    <citation type="submission" date="2021-01" db="EMBL/GenBank/DDBJ databases">
        <title>Genome public.</title>
        <authorList>
            <person name="Liu C."/>
            <person name="Sun Q."/>
        </authorList>
    </citation>
    <scope>NUCLEOTIDE SEQUENCE [LARGE SCALE GENOMIC DNA]</scope>
    <source>
        <strain evidence="4 5">YIM B02515</strain>
    </source>
</reference>
<dbReference type="InterPro" id="IPR008995">
    <property type="entry name" value="Mo/tungstate-bd_C_term_dom"/>
</dbReference>
<sequence length="173" mass="19587">MENDILYTPEEIAQKLRLTKGTVYEMIKRGELEAHRIGRYIRISQTQFENYLLKSKGYDNIYEAILSQEGNDTFANIGLPKIQVDTDLTGKVKVSIRPENIILSMGTFISSARNVHKGKVIDIIIDESKALVTVDIGIPIKSLITIKSLEEMSIEKGTELYVVFKTMSVIVYK</sequence>
<evidence type="ECO:0000313" key="4">
    <source>
        <dbReference type="EMBL" id="MBL4937311.1"/>
    </source>
</evidence>
<dbReference type="SUPFAM" id="SSF50331">
    <property type="entry name" value="MOP-like"/>
    <property type="match status" value="1"/>
</dbReference>
<dbReference type="Pfam" id="PF03459">
    <property type="entry name" value="TOBE"/>
    <property type="match status" value="1"/>
</dbReference>
<evidence type="ECO:0000259" key="3">
    <source>
        <dbReference type="PROSITE" id="PS51866"/>
    </source>
</evidence>
<keyword evidence="1 2" id="KW-0500">Molybdenum</keyword>
<dbReference type="PROSITE" id="PS51866">
    <property type="entry name" value="MOP"/>
    <property type="match status" value="1"/>
</dbReference>
<keyword evidence="5" id="KW-1185">Reference proteome</keyword>
<dbReference type="RefSeq" id="WP_202750065.1">
    <property type="nucleotide sequence ID" value="NZ_JAESWC010000014.1"/>
</dbReference>
<proteinExistence type="predicted"/>
<evidence type="ECO:0000256" key="2">
    <source>
        <dbReference type="PROSITE-ProRule" id="PRU01213"/>
    </source>
</evidence>
<dbReference type="InterPro" id="IPR005116">
    <property type="entry name" value="Transp-assoc_OB_typ1"/>
</dbReference>
<protein>
    <submittedName>
        <fullName evidence="4">Excisionase family DNA-binding protein</fullName>
    </submittedName>
</protein>
<dbReference type="GO" id="GO:0003677">
    <property type="term" value="F:DNA binding"/>
    <property type="evidence" value="ECO:0007669"/>
    <property type="project" value="UniProtKB-KW"/>
</dbReference>
<evidence type="ECO:0000313" key="5">
    <source>
        <dbReference type="Proteomes" id="UP000632377"/>
    </source>
</evidence>
<dbReference type="Pfam" id="PF12728">
    <property type="entry name" value="HTH_17"/>
    <property type="match status" value="1"/>
</dbReference>
<dbReference type="EMBL" id="JAESWC010000014">
    <property type="protein sequence ID" value="MBL4937311.1"/>
    <property type="molecule type" value="Genomic_DNA"/>
</dbReference>
<gene>
    <name evidence="4" type="ORF">JK636_16400</name>
</gene>
<evidence type="ECO:0000256" key="1">
    <source>
        <dbReference type="ARBA" id="ARBA00022505"/>
    </source>
</evidence>
<accession>A0ABS1TFC0</accession>
<dbReference type="Proteomes" id="UP000632377">
    <property type="component" value="Unassembled WGS sequence"/>
</dbReference>
<dbReference type="InterPro" id="IPR010093">
    <property type="entry name" value="SinI_DNA-bd"/>
</dbReference>
<dbReference type="Gene3D" id="2.40.50.100">
    <property type="match status" value="1"/>
</dbReference>